<dbReference type="EMBL" id="CM020619">
    <property type="protein sequence ID" value="KAK1863776.1"/>
    <property type="molecule type" value="Genomic_DNA"/>
</dbReference>
<evidence type="ECO:0000313" key="2">
    <source>
        <dbReference type="Proteomes" id="UP000798662"/>
    </source>
</evidence>
<dbReference type="Proteomes" id="UP000798662">
    <property type="component" value="Chromosome 2"/>
</dbReference>
<gene>
    <name evidence="1" type="ORF">I4F81_006330</name>
</gene>
<sequence length="276" mass="28216">MAAPMDDTMPPLGPPLLPAAAVHPPTRDALLRLAHYVVAASRLASAARAPRGGRNGDGRRVGAPPTPPPPSALEAALGTTRRLVRLASLPTLFALPATTRPLLDTAALDAAAAVSELARAAYLLADTFDLLTSLTTTSPAAGGGGAGGGWRDDGGKPPPPPPRSARLAAVLRVVAAVAAGAVAAREATATERLWRSRWGAAAGASSTGGGEDEAVREWVARKRRYQWGVFAKYVADVVMAVGMVRAARPGTVGGGGEAAAGVVGSVIRCWQRWPRK</sequence>
<name>A0ACC3C0G6_PYRYE</name>
<keyword evidence="2" id="KW-1185">Reference proteome</keyword>
<evidence type="ECO:0000313" key="1">
    <source>
        <dbReference type="EMBL" id="KAK1863776.1"/>
    </source>
</evidence>
<reference evidence="1" key="1">
    <citation type="submission" date="2019-11" db="EMBL/GenBank/DDBJ databases">
        <title>Nori genome reveals adaptations in red seaweeds to the harsh intertidal environment.</title>
        <authorList>
            <person name="Wang D."/>
            <person name="Mao Y."/>
        </authorList>
    </citation>
    <scope>NUCLEOTIDE SEQUENCE</scope>
    <source>
        <tissue evidence="1">Gametophyte</tissue>
    </source>
</reference>
<proteinExistence type="predicted"/>
<organism evidence="1 2">
    <name type="scientific">Pyropia yezoensis</name>
    <name type="common">Susabi-nori</name>
    <name type="synonym">Porphyra yezoensis</name>
    <dbReference type="NCBI Taxonomy" id="2788"/>
    <lineage>
        <taxon>Eukaryota</taxon>
        <taxon>Rhodophyta</taxon>
        <taxon>Bangiophyceae</taxon>
        <taxon>Bangiales</taxon>
        <taxon>Bangiaceae</taxon>
        <taxon>Pyropia</taxon>
    </lineage>
</organism>
<accession>A0ACC3C0G6</accession>
<comment type="caution">
    <text evidence="1">The sequence shown here is derived from an EMBL/GenBank/DDBJ whole genome shotgun (WGS) entry which is preliminary data.</text>
</comment>
<protein>
    <submittedName>
        <fullName evidence="1">Uncharacterized protein</fullName>
    </submittedName>
</protein>